<dbReference type="Pfam" id="PF04464">
    <property type="entry name" value="Glyphos_transf"/>
    <property type="match status" value="1"/>
</dbReference>
<keyword evidence="3" id="KW-1003">Cell membrane</keyword>
<dbReference type="AlphaFoldDB" id="A0A1G6IFZ2"/>
<dbReference type="Gene3D" id="3.40.50.11820">
    <property type="match status" value="1"/>
</dbReference>
<proteinExistence type="inferred from homology"/>
<protein>
    <submittedName>
        <fullName evidence="7">CDP-glycerol glycerophosphotransferase, TagB/SpsB family</fullName>
    </submittedName>
</protein>
<dbReference type="InterPro" id="IPR043148">
    <property type="entry name" value="TagF_C"/>
</dbReference>
<gene>
    <name evidence="7" type="ORF">SAMN05421663_101268</name>
</gene>
<dbReference type="GO" id="GO:0005886">
    <property type="term" value="C:plasma membrane"/>
    <property type="evidence" value="ECO:0007669"/>
    <property type="project" value="UniProtKB-SubCell"/>
</dbReference>
<organism evidence="7 8">
    <name type="scientific">Terribacillus halophilus</name>
    <dbReference type="NCBI Taxonomy" id="361279"/>
    <lineage>
        <taxon>Bacteria</taxon>
        <taxon>Bacillati</taxon>
        <taxon>Bacillota</taxon>
        <taxon>Bacilli</taxon>
        <taxon>Bacillales</taxon>
        <taxon>Bacillaceae</taxon>
        <taxon>Terribacillus</taxon>
    </lineage>
</organism>
<evidence type="ECO:0000313" key="8">
    <source>
        <dbReference type="Proteomes" id="UP000198666"/>
    </source>
</evidence>
<evidence type="ECO:0000256" key="3">
    <source>
        <dbReference type="ARBA" id="ARBA00022475"/>
    </source>
</evidence>
<comment type="subcellular location">
    <subcellularLocation>
        <location evidence="1">Cell membrane</location>
        <topology evidence="1">Peripheral membrane protein</topology>
    </subcellularLocation>
</comment>
<dbReference type="GO" id="GO:0019350">
    <property type="term" value="P:teichoic acid biosynthetic process"/>
    <property type="evidence" value="ECO:0007669"/>
    <property type="project" value="UniProtKB-KW"/>
</dbReference>
<dbReference type="SUPFAM" id="SSF53756">
    <property type="entry name" value="UDP-Glycosyltransferase/glycogen phosphorylase"/>
    <property type="match status" value="1"/>
</dbReference>
<keyword evidence="5" id="KW-0777">Teichoic acid biosynthesis</keyword>
<keyword evidence="6" id="KW-0472">Membrane</keyword>
<evidence type="ECO:0000256" key="6">
    <source>
        <dbReference type="ARBA" id="ARBA00023136"/>
    </source>
</evidence>
<keyword evidence="8" id="KW-1185">Reference proteome</keyword>
<dbReference type="GO" id="GO:0047355">
    <property type="term" value="F:CDP-glycerol glycerophosphotransferase activity"/>
    <property type="evidence" value="ECO:0007669"/>
    <property type="project" value="InterPro"/>
</dbReference>
<evidence type="ECO:0000256" key="4">
    <source>
        <dbReference type="ARBA" id="ARBA00022679"/>
    </source>
</evidence>
<evidence type="ECO:0000256" key="5">
    <source>
        <dbReference type="ARBA" id="ARBA00022944"/>
    </source>
</evidence>
<reference evidence="8" key="1">
    <citation type="submission" date="2016-10" db="EMBL/GenBank/DDBJ databases">
        <authorList>
            <person name="Varghese N."/>
            <person name="Submissions S."/>
        </authorList>
    </citation>
    <scope>NUCLEOTIDE SEQUENCE [LARGE SCALE GENOMIC DNA]</scope>
    <source>
        <strain evidence="8">DSM 21620</strain>
    </source>
</reference>
<keyword evidence="4 7" id="KW-0808">Transferase</keyword>
<dbReference type="EMBL" id="FMZB01000001">
    <property type="protein sequence ID" value="SDC05391.1"/>
    <property type="molecule type" value="Genomic_DNA"/>
</dbReference>
<dbReference type="OrthoDB" id="9811865at2"/>
<dbReference type="Gene3D" id="3.40.50.12580">
    <property type="match status" value="1"/>
</dbReference>
<dbReference type="PANTHER" id="PTHR37316:SF1">
    <property type="entry name" value="TEICHOIC ACID GLYCEROL-PHOSPHATE PRIMASE"/>
    <property type="match status" value="1"/>
</dbReference>
<dbReference type="STRING" id="361279.SAMN05421663_101268"/>
<dbReference type="InterPro" id="IPR007554">
    <property type="entry name" value="Glycerophosphate_synth"/>
</dbReference>
<evidence type="ECO:0000313" key="7">
    <source>
        <dbReference type="EMBL" id="SDC05391.1"/>
    </source>
</evidence>
<accession>A0A1G6IFZ2</accession>
<dbReference type="InterPro" id="IPR051612">
    <property type="entry name" value="Teichoic_Acid_Biosynth"/>
</dbReference>
<dbReference type="InterPro" id="IPR043149">
    <property type="entry name" value="TagF_N"/>
</dbReference>
<comment type="similarity">
    <text evidence="2">Belongs to the CDP-glycerol glycerophosphotransferase family.</text>
</comment>
<evidence type="ECO:0000256" key="1">
    <source>
        <dbReference type="ARBA" id="ARBA00004202"/>
    </source>
</evidence>
<evidence type="ECO:0000256" key="2">
    <source>
        <dbReference type="ARBA" id="ARBA00010488"/>
    </source>
</evidence>
<dbReference type="PANTHER" id="PTHR37316">
    <property type="entry name" value="TEICHOIC ACID GLYCEROL-PHOSPHATE PRIMASE"/>
    <property type="match status" value="1"/>
</dbReference>
<sequence>MVREFAISLYLAFFKTLFIFFKLFPQKNKTTLVSSFGDNILYTAKSLEKWNTGEIVILKTPSCREDFTDLDAEIIPFSMTNISGFIKGIYHLATSRVVMVDNYFGFLAVTDFKPNVTCIQLWHAAGAMKKFGLMDPSVQTRSTKAQERFKQVYSRFSYVTVGSEKMASIFQESFGLTNAHILRTGMPRTDFFFDDSQIVKIEKEIAEQYPIIKKRKVILYAPTYRDDELAKPKIELDIERLYRELGQEYVLFLRLHPAVTWDLANYYPNFVIDVTHYKNINPLLLVTDILITDYSSIPFEYALLNRPIIFFTYDLEDYQKKRGVSDEYLESLPGPMVRDTKSIIKVIKKNAFQLEKVQAFSKQWNQYSNGHASEQLIHAMYTSNPAVAATTKPSTQTTR</sequence>
<dbReference type="Proteomes" id="UP000198666">
    <property type="component" value="Unassembled WGS sequence"/>
</dbReference>
<name>A0A1G6IFZ2_9BACI</name>